<accession>A0ABS9WBF1</accession>
<organism evidence="2 3">
    <name type="scientific">Teichococcus vastitatis</name>
    <dbReference type="NCBI Taxonomy" id="2307076"/>
    <lineage>
        <taxon>Bacteria</taxon>
        <taxon>Pseudomonadati</taxon>
        <taxon>Pseudomonadota</taxon>
        <taxon>Alphaproteobacteria</taxon>
        <taxon>Acetobacterales</taxon>
        <taxon>Roseomonadaceae</taxon>
        <taxon>Roseomonas</taxon>
    </lineage>
</organism>
<dbReference type="Proteomes" id="UP001201985">
    <property type="component" value="Unassembled WGS sequence"/>
</dbReference>
<gene>
    <name evidence="2" type="ORF">MON41_23630</name>
</gene>
<comment type="caution">
    <text evidence="2">The sequence shown here is derived from an EMBL/GenBank/DDBJ whole genome shotgun (WGS) entry which is preliminary data.</text>
</comment>
<sequence length="148" mass="15875">MSRAWTVHPPASLPASSVPAAGTPARRPAAAPARDAGLLLIPERFSLLAALLPPLWFLLHRLWWPLLAYLVFSLALAMLAPRGSALPLGLAAQLLVGLHAQDLRRWQLARRGRPAAAVVLARDEAAAMLRALDARPDWAALEAKGPRA</sequence>
<evidence type="ECO:0000313" key="3">
    <source>
        <dbReference type="Proteomes" id="UP001201985"/>
    </source>
</evidence>
<reference evidence="2 3" key="1">
    <citation type="submission" date="2022-03" db="EMBL/GenBank/DDBJ databases">
        <title>Complete genome analysis of Roseomonas KG 17.1 : a prolific producer of plant growth promoters.</title>
        <authorList>
            <person name="Saadouli I."/>
            <person name="Najjari A."/>
            <person name="Mosbah A."/>
            <person name="Ouzari H.I."/>
        </authorList>
    </citation>
    <scope>NUCLEOTIDE SEQUENCE [LARGE SCALE GENOMIC DNA]</scope>
    <source>
        <strain evidence="2 3">KG17-1</strain>
    </source>
</reference>
<feature type="compositionally biased region" description="Low complexity" evidence="1">
    <location>
        <begin position="9"/>
        <end position="28"/>
    </location>
</feature>
<dbReference type="RefSeq" id="WP_120007171.1">
    <property type="nucleotide sequence ID" value="NZ_JALBUU010000125.1"/>
</dbReference>
<dbReference type="EMBL" id="JALBUU010000125">
    <property type="protein sequence ID" value="MCI0756631.1"/>
    <property type="molecule type" value="Genomic_DNA"/>
</dbReference>
<protein>
    <submittedName>
        <fullName evidence="2">DUF2628 domain-containing protein</fullName>
    </submittedName>
</protein>
<dbReference type="Pfam" id="PF10947">
    <property type="entry name" value="DUF2628"/>
    <property type="match status" value="1"/>
</dbReference>
<dbReference type="InterPro" id="IPR024399">
    <property type="entry name" value="DUF2628"/>
</dbReference>
<keyword evidence="3" id="KW-1185">Reference proteome</keyword>
<evidence type="ECO:0000256" key="1">
    <source>
        <dbReference type="SAM" id="MobiDB-lite"/>
    </source>
</evidence>
<name>A0ABS9WBF1_9PROT</name>
<proteinExistence type="predicted"/>
<feature type="region of interest" description="Disordered" evidence="1">
    <location>
        <begin position="1"/>
        <end position="28"/>
    </location>
</feature>
<evidence type="ECO:0000313" key="2">
    <source>
        <dbReference type="EMBL" id="MCI0756631.1"/>
    </source>
</evidence>